<name>A0A2T3NW51_9GAMM</name>
<accession>A0A2T3NW51</accession>
<evidence type="ECO:0000256" key="3">
    <source>
        <dbReference type="ARBA" id="ARBA00022839"/>
    </source>
</evidence>
<proteinExistence type="predicted"/>
<feature type="domain" description="Exonuclease" evidence="4">
    <location>
        <begin position="59"/>
        <end position="233"/>
    </location>
</feature>
<dbReference type="Gene3D" id="3.30.420.10">
    <property type="entry name" value="Ribonuclease H-like superfamily/Ribonuclease H"/>
    <property type="match status" value="1"/>
</dbReference>
<dbReference type="Proteomes" id="UP000241771">
    <property type="component" value="Unassembled WGS sequence"/>
</dbReference>
<evidence type="ECO:0000256" key="2">
    <source>
        <dbReference type="ARBA" id="ARBA00022801"/>
    </source>
</evidence>
<dbReference type="RefSeq" id="WP_036831821.1">
    <property type="nucleotide sequence ID" value="NZ_JGVO01001604.1"/>
</dbReference>
<evidence type="ECO:0000313" key="5">
    <source>
        <dbReference type="EMBL" id="PSW20507.1"/>
    </source>
</evidence>
<dbReference type="GO" id="GO:0008408">
    <property type="term" value="F:3'-5' exonuclease activity"/>
    <property type="evidence" value="ECO:0007669"/>
    <property type="project" value="TreeGrafter"/>
</dbReference>
<keyword evidence="6" id="KW-1185">Reference proteome</keyword>
<dbReference type="PANTHER" id="PTHR30231:SF4">
    <property type="entry name" value="PROTEIN NEN2"/>
    <property type="match status" value="1"/>
</dbReference>
<keyword evidence="3 5" id="KW-0269">Exonuclease</keyword>
<dbReference type="InterPro" id="IPR012337">
    <property type="entry name" value="RNaseH-like_sf"/>
</dbReference>
<evidence type="ECO:0000313" key="6">
    <source>
        <dbReference type="Proteomes" id="UP000241771"/>
    </source>
</evidence>
<comment type="caution">
    <text evidence="5">The sequence shown here is derived from an EMBL/GenBank/DDBJ whole genome shotgun (WGS) entry which is preliminary data.</text>
</comment>
<dbReference type="OrthoDB" id="5497329at2"/>
<dbReference type="GO" id="GO:0006259">
    <property type="term" value="P:DNA metabolic process"/>
    <property type="evidence" value="ECO:0007669"/>
    <property type="project" value="UniProtKB-ARBA"/>
</dbReference>
<protein>
    <submittedName>
        <fullName evidence="5">3'-5' exonuclease</fullName>
    </submittedName>
</protein>
<sequence>MKQLFSRFKSINRLEKARLKWLEQVQGKEGAGIEALPTEINAISAVSWPEKSKNFAELEFLLLDFETTGLSPETDNILSIGYVELKGGTLDLNTSHETYIKDSSGINALTAVINQITPEMLKQGQSLDEAMSALFERMKGKVVVVHGLSVERGFIDQYMQDKFGISFPPTLWLDTLQIEKSMAVNMHNKRDGDYRLSSIRERYGLPEYPCHGALIDAVATGELFLVMMKKMFGTETPQLHQIYDAVHYEMTVSG</sequence>
<dbReference type="CDD" id="cd06127">
    <property type="entry name" value="DEDDh"/>
    <property type="match status" value="1"/>
</dbReference>
<keyword evidence="1" id="KW-0540">Nuclease</keyword>
<gene>
    <name evidence="5" type="ORF">C9I98_06555</name>
</gene>
<dbReference type="Pfam" id="PF00929">
    <property type="entry name" value="RNase_T"/>
    <property type="match status" value="1"/>
</dbReference>
<dbReference type="AlphaFoldDB" id="A0A2T3NW51"/>
<dbReference type="GO" id="GO:0003676">
    <property type="term" value="F:nucleic acid binding"/>
    <property type="evidence" value="ECO:0007669"/>
    <property type="project" value="InterPro"/>
</dbReference>
<dbReference type="InterPro" id="IPR013520">
    <property type="entry name" value="Ribonucl_H"/>
</dbReference>
<evidence type="ECO:0000256" key="1">
    <source>
        <dbReference type="ARBA" id="ARBA00022722"/>
    </source>
</evidence>
<dbReference type="EMBL" id="PYMA01000003">
    <property type="protein sequence ID" value="PSW20507.1"/>
    <property type="molecule type" value="Genomic_DNA"/>
</dbReference>
<evidence type="ECO:0000259" key="4">
    <source>
        <dbReference type="SMART" id="SM00479"/>
    </source>
</evidence>
<dbReference type="PANTHER" id="PTHR30231">
    <property type="entry name" value="DNA POLYMERASE III SUBUNIT EPSILON"/>
    <property type="match status" value="1"/>
</dbReference>
<keyword evidence="2" id="KW-0378">Hydrolase</keyword>
<dbReference type="SUPFAM" id="SSF53098">
    <property type="entry name" value="Ribonuclease H-like"/>
    <property type="match status" value="1"/>
</dbReference>
<organism evidence="5 6">
    <name type="scientific">Photobacterium sanctipauli</name>
    <dbReference type="NCBI Taxonomy" id="1342794"/>
    <lineage>
        <taxon>Bacteria</taxon>
        <taxon>Pseudomonadati</taxon>
        <taxon>Pseudomonadota</taxon>
        <taxon>Gammaproteobacteria</taxon>
        <taxon>Vibrionales</taxon>
        <taxon>Vibrionaceae</taxon>
        <taxon>Photobacterium</taxon>
    </lineage>
</organism>
<dbReference type="InterPro" id="IPR036397">
    <property type="entry name" value="RNaseH_sf"/>
</dbReference>
<reference evidence="5 6" key="1">
    <citation type="submission" date="2018-01" db="EMBL/GenBank/DDBJ databases">
        <title>Whole genome sequencing of Histamine producing bacteria.</title>
        <authorList>
            <person name="Butler K."/>
        </authorList>
    </citation>
    <scope>NUCLEOTIDE SEQUENCE [LARGE SCALE GENOMIC DNA]</scope>
    <source>
        <strain evidence="5 6">DSM 100436</strain>
    </source>
</reference>
<dbReference type="SMART" id="SM00479">
    <property type="entry name" value="EXOIII"/>
    <property type="match status" value="1"/>
</dbReference>